<reference evidence="1 2" key="1">
    <citation type="submission" date="2020-10" db="EMBL/GenBank/DDBJ databases">
        <title>Sequencing the genomes of 1000 actinobacteria strains.</title>
        <authorList>
            <person name="Klenk H.-P."/>
        </authorList>
    </citation>
    <scope>NUCLEOTIDE SEQUENCE [LARGE SCALE GENOMIC DNA]</scope>
    <source>
        <strain evidence="1 2">DSM 43173</strain>
    </source>
</reference>
<organism evidence="1 2">
    <name type="scientific">Nonomuraea angiospora</name>
    <dbReference type="NCBI Taxonomy" id="46172"/>
    <lineage>
        <taxon>Bacteria</taxon>
        <taxon>Bacillati</taxon>
        <taxon>Actinomycetota</taxon>
        <taxon>Actinomycetes</taxon>
        <taxon>Streptosporangiales</taxon>
        <taxon>Streptosporangiaceae</taxon>
        <taxon>Nonomuraea</taxon>
    </lineage>
</organism>
<protein>
    <submittedName>
        <fullName evidence="1">NAD(P)-dependent dehydrogenase (Short-subunit alcohol dehydrogenase family)</fullName>
    </submittedName>
</protein>
<sequence length="47" mass="4265">MSALGNEVCLITGAGPGIGRAPAVAFAKAGAGQGGALVPVDGGRSAA</sequence>
<keyword evidence="2" id="KW-1185">Reference proteome</keyword>
<proteinExistence type="predicted"/>
<name>A0ABR9M0W6_9ACTN</name>
<dbReference type="SUPFAM" id="SSF51735">
    <property type="entry name" value="NAD(P)-binding Rossmann-fold domains"/>
    <property type="match status" value="1"/>
</dbReference>
<gene>
    <name evidence="1" type="ORF">H4W80_004807</name>
</gene>
<dbReference type="Proteomes" id="UP000633509">
    <property type="component" value="Unassembled WGS sequence"/>
</dbReference>
<accession>A0ABR9M0W6</accession>
<dbReference type="RefSeq" id="WP_192787094.1">
    <property type="nucleotide sequence ID" value="NZ_JADBEK010000001.1"/>
</dbReference>
<dbReference type="Gene3D" id="3.40.50.720">
    <property type="entry name" value="NAD(P)-binding Rossmann-like Domain"/>
    <property type="match status" value="1"/>
</dbReference>
<evidence type="ECO:0000313" key="1">
    <source>
        <dbReference type="EMBL" id="MBE1586549.1"/>
    </source>
</evidence>
<evidence type="ECO:0000313" key="2">
    <source>
        <dbReference type="Proteomes" id="UP000633509"/>
    </source>
</evidence>
<comment type="caution">
    <text evidence="1">The sequence shown here is derived from an EMBL/GenBank/DDBJ whole genome shotgun (WGS) entry which is preliminary data.</text>
</comment>
<dbReference type="InterPro" id="IPR036291">
    <property type="entry name" value="NAD(P)-bd_dom_sf"/>
</dbReference>
<dbReference type="EMBL" id="JADBEK010000001">
    <property type="protein sequence ID" value="MBE1586549.1"/>
    <property type="molecule type" value="Genomic_DNA"/>
</dbReference>